<dbReference type="EMBL" id="JACHGY010000001">
    <property type="protein sequence ID" value="MBB6430935.1"/>
    <property type="molecule type" value="Genomic_DNA"/>
</dbReference>
<gene>
    <name evidence="4" type="ORF">HNQ40_002741</name>
</gene>
<organism evidence="4 5">
    <name type="scientific">Algisphaera agarilytica</name>
    <dbReference type="NCBI Taxonomy" id="1385975"/>
    <lineage>
        <taxon>Bacteria</taxon>
        <taxon>Pseudomonadati</taxon>
        <taxon>Planctomycetota</taxon>
        <taxon>Phycisphaerae</taxon>
        <taxon>Phycisphaerales</taxon>
        <taxon>Phycisphaeraceae</taxon>
        <taxon>Algisphaera</taxon>
    </lineage>
</organism>
<comment type="caution">
    <text evidence="4">The sequence shown here is derived from an EMBL/GenBank/DDBJ whole genome shotgun (WGS) entry which is preliminary data.</text>
</comment>
<reference evidence="4 5" key="1">
    <citation type="submission" date="2020-08" db="EMBL/GenBank/DDBJ databases">
        <title>Genomic Encyclopedia of Type Strains, Phase IV (KMG-IV): sequencing the most valuable type-strain genomes for metagenomic binning, comparative biology and taxonomic classification.</title>
        <authorList>
            <person name="Goeker M."/>
        </authorList>
    </citation>
    <scope>NUCLEOTIDE SEQUENCE [LARGE SCALE GENOMIC DNA]</scope>
    <source>
        <strain evidence="4 5">DSM 103725</strain>
    </source>
</reference>
<accession>A0A7X0LKY5</accession>
<keyword evidence="1 4" id="KW-0328">Glycosyltransferase</keyword>
<sequence>MTEALRLAVVIESFNPAAGGNERSTQQIMQELVKRGHSVTLITGCCSTDNEPEGVETVALSQKKSSSVIRLMRFSRWAKRQLREGRFDASLSVTMAVPASVVQPRGGTIRETLARNVAMRGGGFRRTKKKIELALDPKQRLLLALEKKTLADHSVYRIAALSRYVVEQLETHFAFPESRTVVIPNAAVMPDLDADQRAESRRSIRHSFKVPDDAVLYLFAAQNPNLKGYPTLLGALKRLRDQGLNVVALLAGGFDYPENQAAEAQGVRDAVRIVGPTREMPKLFAAADVTVLPSWYDPSSKVVLESLMMETPAISTTYNGASDHLAPDGSPPRGCVIDDPGDPDKLADAMARLADSDFRTACSAACEGLADQLSMAQHVDQLEEVLAEAALAARDF</sequence>
<keyword evidence="5" id="KW-1185">Reference proteome</keyword>
<dbReference type="Gene3D" id="3.40.50.2000">
    <property type="entry name" value="Glycogen Phosphorylase B"/>
    <property type="match status" value="2"/>
</dbReference>
<dbReference type="Pfam" id="PF13692">
    <property type="entry name" value="Glyco_trans_1_4"/>
    <property type="match status" value="1"/>
</dbReference>
<dbReference type="PANTHER" id="PTHR12526:SF510">
    <property type="entry name" value="D-INOSITOL 3-PHOSPHATE GLYCOSYLTRANSFERASE"/>
    <property type="match status" value="1"/>
</dbReference>
<dbReference type="PANTHER" id="PTHR12526">
    <property type="entry name" value="GLYCOSYLTRANSFERASE"/>
    <property type="match status" value="1"/>
</dbReference>
<protein>
    <submittedName>
        <fullName evidence="4">UDP-glucose:(Heptosyl)LPS alpha-1,3-glucosyltransferase</fullName>
        <ecNumber evidence="4">2.4.1.-</ecNumber>
    </submittedName>
</protein>
<evidence type="ECO:0000313" key="4">
    <source>
        <dbReference type="EMBL" id="MBB6430935.1"/>
    </source>
</evidence>
<proteinExistence type="predicted"/>
<name>A0A7X0LKY5_9BACT</name>
<evidence type="ECO:0000313" key="5">
    <source>
        <dbReference type="Proteomes" id="UP000541810"/>
    </source>
</evidence>
<dbReference type="CDD" id="cd03801">
    <property type="entry name" value="GT4_PimA-like"/>
    <property type="match status" value="1"/>
</dbReference>
<feature type="domain" description="Glycosyltransferase subfamily 4-like N-terminal" evidence="3">
    <location>
        <begin position="19"/>
        <end position="186"/>
    </location>
</feature>
<dbReference type="Pfam" id="PF13439">
    <property type="entry name" value="Glyco_transf_4"/>
    <property type="match status" value="1"/>
</dbReference>
<evidence type="ECO:0000256" key="2">
    <source>
        <dbReference type="ARBA" id="ARBA00022679"/>
    </source>
</evidence>
<keyword evidence="2 4" id="KW-0808">Transferase</keyword>
<dbReference type="EC" id="2.4.1.-" evidence="4"/>
<dbReference type="GO" id="GO:0016757">
    <property type="term" value="F:glycosyltransferase activity"/>
    <property type="evidence" value="ECO:0007669"/>
    <property type="project" value="UniProtKB-KW"/>
</dbReference>
<dbReference type="InterPro" id="IPR028098">
    <property type="entry name" value="Glyco_trans_4-like_N"/>
</dbReference>
<dbReference type="RefSeq" id="WP_184678428.1">
    <property type="nucleotide sequence ID" value="NZ_JACHGY010000001.1"/>
</dbReference>
<evidence type="ECO:0000259" key="3">
    <source>
        <dbReference type="Pfam" id="PF13439"/>
    </source>
</evidence>
<dbReference type="Proteomes" id="UP000541810">
    <property type="component" value="Unassembled WGS sequence"/>
</dbReference>
<dbReference type="SUPFAM" id="SSF53756">
    <property type="entry name" value="UDP-Glycosyltransferase/glycogen phosphorylase"/>
    <property type="match status" value="1"/>
</dbReference>
<evidence type="ECO:0000256" key="1">
    <source>
        <dbReference type="ARBA" id="ARBA00022676"/>
    </source>
</evidence>
<dbReference type="AlphaFoldDB" id="A0A7X0LKY5"/>